<organism evidence="2 3">
    <name type="scientific">Sander lucioperca</name>
    <name type="common">Pike-perch</name>
    <name type="synonym">Perca lucioperca</name>
    <dbReference type="NCBI Taxonomy" id="283035"/>
    <lineage>
        <taxon>Eukaryota</taxon>
        <taxon>Metazoa</taxon>
        <taxon>Chordata</taxon>
        <taxon>Craniata</taxon>
        <taxon>Vertebrata</taxon>
        <taxon>Euteleostomi</taxon>
        <taxon>Actinopterygii</taxon>
        <taxon>Neopterygii</taxon>
        <taxon>Teleostei</taxon>
        <taxon>Neoteleostei</taxon>
        <taxon>Acanthomorphata</taxon>
        <taxon>Eupercaria</taxon>
        <taxon>Perciformes</taxon>
        <taxon>Percoidei</taxon>
        <taxon>Percidae</taxon>
        <taxon>Luciopercinae</taxon>
        <taxon>Sander</taxon>
    </lineage>
</organism>
<dbReference type="Ensembl" id="ENSSLUT00000057479.1">
    <property type="protein sequence ID" value="ENSSLUP00000055844.1"/>
    <property type="gene ID" value="ENSSLUG00000024107.1"/>
</dbReference>
<dbReference type="Proteomes" id="UP000694568">
    <property type="component" value="Unplaced"/>
</dbReference>
<name>A0A8D0DCV9_SANLU</name>
<reference evidence="2" key="1">
    <citation type="submission" date="2025-08" db="UniProtKB">
        <authorList>
            <consortium name="Ensembl"/>
        </authorList>
    </citation>
    <scope>IDENTIFICATION</scope>
</reference>
<feature type="signal peptide" evidence="1">
    <location>
        <begin position="1"/>
        <end position="18"/>
    </location>
</feature>
<protein>
    <submittedName>
        <fullName evidence="2">Uncharacterized protein</fullName>
    </submittedName>
</protein>
<dbReference type="AlphaFoldDB" id="A0A8D0DCV9"/>
<proteinExistence type="predicted"/>
<keyword evidence="3" id="KW-1185">Reference proteome</keyword>
<keyword evidence="1" id="KW-0732">Signal</keyword>
<feature type="chain" id="PRO_5034498604" evidence="1">
    <location>
        <begin position="19"/>
        <end position="73"/>
    </location>
</feature>
<accession>A0A8D0DCV9</accession>
<evidence type="ECO:0000313" key="3">
    <source>
        <dbReference type="Proteomes" id="UP000694568"/>
    </source>
</evidence>
<evidence type="ECO:0000313" key="2">
    <source>
        <dbReference type="Ensembl" id="ENSSLUP00000055844.1"/>
    </source>
</evidence>
<sequence>MRVVKLSLPAFMALVSLCLLFQGRNEGPCQGRDCSVCQCLPAKGARKAKQLLHARTANHHNKSTLLNIFKMCM</sequence>
<reference evidence="2" key="2">
    <citation type="submission" date="2025-09" db="UniProtKB">
        <authorList>
            <consortium name="Ensembl"/>
        </authorList>
    </citation>
    <scope>IDENTIFICATION</scope>
</reference>
<evidence type="ECO:0000256" key="1">
    <source>
        <dbReference type="SAM" id="SignalP"/>
    </source>
</evidence>